<comment type="caution">
    <text evidence="1">The sequence shown here is derived from an EMBL/GenBank/DDBJ whole genome shotgun (WGS) entry which is preliminary data.</text>
</comment>
<dbReference type="Gene3D" id="2.60.320.10">
    <property type="entry name" value="N-utilization substance G protein NusG, insert domain"/>
    <property type="match status" value="1"/>
</dbReference>
<evidence type="ECO:0000313" key="1">
    <source>
        <dbReference type="EMBL" id="MBC3537842.1"/>
    </source>
</evidence>
<gene>
    <name evidence="1" type="ORF">H8J70_11385</name>
</gene>
<dbReference type="Pfam" id="PF07009">
    <property type="entry name" value="NusG_II"/>
    <property type="match status" value="1"/>
</dbReference>
<dbReference type="RefSeq" id="WP_186504414.1">
    <property type="nucleotide sequence ID" value="NZ_JACOGK010000044.1"/>
</dbReference>
<organism evidence="1 2">
    <name type="scientific">Megasphaera hominis</name>
    <dbReference type="NCBI Taxonomy" id="159836"/>
    <lineage>
        <taxon>Bacteria</taxon>
        <taxon>Bacillati</taxon>
        <taxon>Bacillota</taxon>
        <taxon>Negativicutes</taxon>
        <taxon>Veillonellales</taxon>
        <taxon>Veillonellaceae</taxon>
        <taxon>Megasphaera</taxon>
    </lineage>
</organism>
<dbReference type="Proteomes" id="UP000606870">
    <property type="component" value="Unassembled WGS sequence"/>
</dbReference>
<reference evidence="1 2" key="1">
    <citation type="submission" date="2020-08" db="EMBL/GenBank/DDBJ databases">
        <authorList>
            <person name="Liu C."/>
            <person name="Sun Q."/>
        </authorList>
    </citation>
    <scope>NUCLEOTIDE SEQUENCE [LARGE SCALE GENOMIC DNA]</scope>
    <source>
        <strain evidence="1 2">NSJ-59</strain>
    </source>
</reference>
<keyword evidence="2" id="KW-1185">Reference proteome</keyword>
<accession>A0ABR6VKM0</accession>
<protein>
    <submittedName>
        <fullName evidence="1">NusG domain II-containing protein</fullName>
    </submittedName>
</protein>
<dbReference type="InterPro" id="IPR038690">
    <property type="entry name" value="NusG_2_sf"/>
</dbReference>
<proteinExistence type="predicted"/>
<evidence type="ECO:0000313" key="2">
    <source>
        <dbReference type="Proteomes" id="UP000606870"/>
    </source>
</evidence>
<dbReference type="EMBL" id="JACOGK010000044">
    <property type="protein sequence ID" value="MBC3537842.1"/>
    <property type="molecule type" value="Genomic_DNA"/>
</dbReference>
<dbReference type="CDD" id="cd09911">
    <property type="entry name" value="Lin0431_like"/>
    <property type="match status" value="1"/>
</dbReference>
<name>A0ABR6VKM0_9FIRM</name>
<sequence length="128" mass="14082">MIKKWDIILIVTLLLLSFLPEGIFLATGSGTEKNTTYAVVQVDGKEYKTIPLTGHHGTDTFTVQTPQGYNTIVVKDQEIGIVDADCPDQICVHEGFLSKPGQTSVCLPHKVMIEVRSDDADPDIIRAR</sequence>